<dbReference type="GO" id="GO:0043813">
    <property type="term" value="F:phosphatidylinositol-3,5-bisphosphate 5-phosphatase activity"/>
    <property type="evidence" value="ECO:0007669"/>
    <property type="project" value="InterPro"/>
</dbReference>
<gene>
    <name evidence="4" type="ORF">CTOB1V02_LOCUS1539</name>
</gene>
<dbReference type="OrthoDB" id="405996at2759"/>
<name>A0A7R8W2E4_9CRUS</name>
<reference evidence="4" key="1">
    <citation type="submission" date="2020-11" db="EMBL/GenBank/DDBJ databases">
        <authorList>
            <person name="Tran Van P."/>
        </authorList>
    </citation>
    <scope>NUCLEOTIDE SEQUENCE</scope>
</reference>
<dbReference type="PANTHER" id="PTHR45738:SF5">
    <property type="entry name" value="POLYPHOSPHOINOSITIDE PHOSPHATASE"/>
    <property type="match status" value="1"/>
</dbReference>
<sequence>MEEKKENGGFPPSFDFKPVVLPAFGLVQRMIVYETKMRYYLVGSNLNQRRFRVLKIDRTEPHDLVIVDDKVEYTKDEIRELLKRIDVGNRPRFGGSGSLHSGSAGRNSLGLSKTISAFGIIGFVRFLEGYYILLITKRRKVALIGYHSLYKIADSKILAIPNESVRIQHPDEQKYLRLFLSIDLSSNFYFSYSYDLTHPLQYNMAPPRILKPVEFLGRKDKEFLNNTWNKYGDIKSEFSPPPSEYSWLEDQIPQGPLGKTYLAVRPEPNWRFVWNRFLMLEASEVLHHDWVLHITHGFIDQINVSIFGRPYLVTLIARRSNRFAGTRFLKRGANYSGDVANEVETEQIVHDSQLTALQLASISSFVQIRGSVPCHWSQDISKMVPKPPIVLDLPDPYYRTAAAHYNQLLSRYGSPVVVMNLVKQRERKKQECYLTGELVSSLETLNVFLPPKHRISYVHFDMARCNKRKEAQVMSKLQKRSLTAIRRTGFFLSQPMERNYKKALNAIPSADLEFDSDCLRMLEMLYEDHGDFLALQYGGSNLVHRIKTYRKTAHWTAQTSDIMQTLSRYYSNAFSDSEKQNAINLFLGVFEPSKMKHAIWDIPSDFYLHNEFKEDPSRRSCSAWYERSTLTSLPRPSDECSKTVAIIDVVSPGDSPLDDVVNRDRVDGFSDFYAPRELSVMAELFAYQMSHSVRDFMPNHTVDFSPFNIRVLPGKRVEAYLGSKGGRAKKRTEDVKNPSLTGRSTALSTGHAGYVDFSNFSIRNVSKGRFDQTSVKENLETLFQDELTRSGSVYSVPLPLIDEDDAIVYSHSSKIMQGASLASILELTAVDPADAAMYHACVKDFRSSRPGILSQ</sequence>
<comment type="subcellular location">
    <subcellularLocation>
        <location evidence="1">Endomembrane system</location>
    </subcellularLocation>
</comment>
<organism evidence="4">
    <name type="scientific">Cyprideis torosa</name>
    <dbReference type="NCBI Taxonomy" id="163714"/>
    <lineage>
        <taxon>Eukaryota</taxon>
        <taxon>Metazoa</taxon>
        <taxon>Ecdysozoa</taxon>
        <taxon>Arthropoda</taxon>
        <taxon>Crustacea</taxon>
        <taxon>Oligostraca</taxon>
        <taxon>Ostracoda</taxon>
        <taxon>Podocopa</taxon>
        <taxon>Podocopida</taxon>
        <taxon>Cytherocopina</taxon>
        <taxon>Cytheroidea</taxon>
        <taxon>Cytherideidae</taxon>
        <taxon>Cyprideis</taxon>
    </lineage>
</organism>
<dbReference type="GO" id="GO:0046856">
    <property type="term" value="P:phosphatidylinositol dephosphorylation"/>
    <property type="evidence" value="ECO:0007669"/>
    <property type="project" value="InterPro"/>
</dbReference>
<dbReference type="EMBL" id="OB660222">
    <property type="protein sequence ID" value="CAD7223557.1"/>
    <property type="molecule type" value="Genomic_DNA"/>
</dbReference>
<dbReference type="InterPro" id="IPR043573">
    <property type="entry name" value="Fig4-like"/>
</dbReference>
<dbReference type="PANTHER" id="PTHR45738">
    <property type="entry name" value="POLYPHOSPHOINOSITIDE PHOSPHATASE"/>
    <property type="match status" value="1"/>
</dbReference>
<evidence type="ECO:0000256" key="2">
    <source>
        <dbReference type="ARBA" id="ARBA00022801"/>
    </source>
</evidence>
<dbReference type="GO" id="GO:0012505">
    <property type="term" value="C:endomembrane system"/>
    <property type="evidence" value="ECO:0007669"/>
    <property type="project" value="UniProtKB-SubCell"/>
</dbReference>
<protein>
    <submittedName>
        <fullName evidence="4">Uncharacterized protein</fullName>
    </submittedName>
</protein>
<dbReference type="InterPro" id="IPR002013">
    <property type="entry name" value="SAC_dom"/>
</dbReference>
<dbReference type="PROSITE" id="PS50275">
    <property type="entry name" value="SAC"/>
    <property type="match status" value="1"/>
</dbReference>
<proteinExistence type="predicted"/>
<keyword evidence="3" id="KW-0472">Membrane</keyword>
<evidence type="ECO:0000256" key="3">
    <source>
        <dbReference type="ARBA" id="ARBA00023136"/>
    </source>
</evidence>
<evidence type="ECO:0000256" key="1">
    <source>
        <dbReference type="ARBA" id="ARBA00004308"/>
    </source>
</evidence>
<accession>A0A7R8W2E4</accession>
<dbReference type="Pfam" id="PF02383">
    <property type="entry name" value="Syja_N"/>
    <property type="match status" value="1"/>
</dbReference>
<evidence type="ECO:0000313" key="4">
    <source>
        <dbReference type="EMBL" id="CAD7223557.1"/>
    </source>
</evidence>
<keyword evidence="2" id="KW-0378">Hydrolase</keyword>
<dbReference type="AlphaFoldDB" id="A0A7R8W2E4"/>